<dbReference type="Proteomes" id="UP001497383">
    <property type="component" value="Chromosome 1"/>
</dbReference>
<evidence type="ECO:0008006" key="3">
    <source>
        <dbReference type="Google" id="ProtNLM"/>
    </source>
</evidence>
<gene>
    <name evidence="1" type="ORF">LODBEIA_P08130</name>
</gene>
<reference evidence="1 2" key="1">
    <citation type="submission" date="2024-03" db="EMBL/GenBank/DDBJ databases">
        <authorList>
            <person name="Brejova B."/>
        </authorList>
    </citation>
    <scope>NUCLEOTIDE SEQUENCE [LARGE SCALE GENOMIC DNA]</scope>
    <source>
        <strain evidence="1 2">CBS 14171</strain>
    </source>
</reference>
<organism evidence="1 2">
    <name type="scientific">Lodderomyces beijingensis</name>
    <dbReference type="NCBI Taxonomy" id="1775926"/>
    <lineage>
        <taxon>Eukaryota</taxon>
        <taxon>Fungi</taxon>
        <taxon>Dikarya</taxon>
        <taxon>Ascomycota</taxon>
        <taxon>Saccharomycotina</taxon>
        <taxon>Pichiomycetes</taxon>
        <taxon>Debaryomycetaceae</taxon>
        <taxon>Candida/Lodderomyces clade</taxon>
        <taxon>Lodderomyces</taxon>
    </lineage>
</organism>
<dbReference type="RefSeq" id="XP_066827751.1">
    <property type="nucleotide sequence ID" value="XM_066976775.1"/>
</dbReference>
<evidence type="ECO:0000313" key="2">
    <source>
        <dbReference type="Proteomes" id="UP001497383"/>
    </source>
</evidence>
<evidence type="ECO:0000313" key="1">
    <source>
        <dbReference type="EMBL" id="CAK9436255.1"/>
    </source>
</evidence>
<name>A0ABP0ZFG4_9ASCO</name>
<accession>A0ABP0ZFG4</accession>
<dbReference type="GeneID" id="92206009"/>
<protein>
    <recommendedName>
        <fullName evidence="3">VPS37 C-terminal domain-containing protein</fullName>
    </recommendedName>
</protein>
<dbReference type="EMBL" id="OZ022405">
    <property type="protein sequence ID" value="CAK9436255.1"/>
    <property type="molecule type" value="Genomic_DNA"/>
</dbReference>
<sequence length="147" mass="17236">MASMRKIDAYMDRKNELITEYTSLEHTLSDEPDPSRLLNNFAILKRLDELRYEYYVAKSYRDNIKSGLESAVSSNSMLLSDIEVEIRKLEEVIGLDELVTVAPQLQIVRKGMAENAHEAGRLIYNYEVQNKEKWKLLDQRMYELRQS</sequence>
<proteinExistence type="predicted"/>
<keyword evidence="2" id="KW-1185">Reference proteome</keyword>